<organism evidence="2 3">
    <name type="scientific">Ascodesmis nigricans</name>
    <dbReference type="NCBI Taxonomy" id="341454"/>
    <lineage>
        <taxon>Eukaryota</taxon>
        <taxon>Fungi</taxon>
        <taxon>Dikarya</taxon>
        <taxon>Ascomycota</taxon>
        <taxon>Pezizomycotina</taxon>
        <taxon>Pezizomycetes</taxon>
        <taxon>Pezizales</taxon>
        <taxon>Ascodesmidaceae</taxon>
        <taxon>Ascodesmis</taxon>
    </lineage>
</organism>
<dbReference type="EMBL" id="ML220120">
    <property type="protein sequence ID" value="TGZ81228.1"/>
    <property type="molecule type" value="Genomic_DNA"/>
</dbReference>
<name>A0A4S2MX35_9PEZI</name>
<feature type="compositionally biased region" description="Low complexity" evidence="1">
    <location>
        <begin position="172"/>
        <end position="185"/>
    </location>
</feature>
<dbReference type="AlphaFoldDB" id="A0A4S2MX35"/>
<sequence length="209" mass="23697">MSKRTTKNAPQNARPQTRNHNNTNHCANNSNRNSNSNDNDNDDNQRGRFQFIDFPPFRYMESPSPSLSPERKPEVHADLPYPTFYQPPRPMENQYLDSDNIKSWDFFYDQPPPTHFSKPGYDQYAVSSKEALRTKRKTHIGRWDFALGPPPEGLFYSPPPSAAPAPPVVTTVSASSAASPGSTVPQQHLDIPITSPDTVRSWGWNTFHR</sequence>
<protein>
    <submittedName>
        <fullName evidence="2">Uncharacterized protein</fullName>
    </submittedName>
</protein>
<accession>A0A4S2MX35</accession>
<dbReference type="InParanoid" id="A0A4S2MX35"/>
<feature type="compositionally biased region" description="Low complexity" evidence="1">
    <location>
        <begin position="18"/>
        <end position="38"/>
    </location>
</feature>
<evidence type="ECO:0000313" key="3">
    <source>
        <dbReference type="Proteomes" id="UP000298138"/>
    </source>
</evidence>
<evidence type="ECO:0000256" key="1">
    <source>
        <dbReference type="SAM" id="MobiDB-lite"/>
    </source>
</evidence>
<evidence type="ECO:0000313" key="2">
    <source>
        <dbReference type="EMBL" id="TGZ81228.1"/>
    </source>
</evidence>
<feature type="compositionally biased region" description="Polar residues" evidence="1">
    <location>
        <begin position="7"/>
        <end position="16"/>
    </location>
</feature>
<reference evidence="2 3" key="1">
    <citation type="submission" date="2019-04" db="EMBL/GenBank/DDBJ databases">
        <title>Comparative genomics and transcriptomics to analyze fruiting body development in filamentous ascomycetes.</title>
        <authorList>
            <consortium name="DOE Joint Genome Institute"/>
            <person name="Lutkenhaus R."/>
            <person name="Traeger S."/>
            <person name="Breuer J."/>
            <person name="Kuo A."/>
            <person name="Lipzen A."/>
            <person name="Pangilinan J."/>
            <person name="Dilworth D."/>
            <person name="Sandor L."/>
            <person name="Poggeler S."/>
            <person name="Barry K."/>
            <person name="Grigoriev I.V."/>
            <person name="Nowrousian M."/>
        </authorList>
    </citation>
    <scope>NUCLEOTIDE SEQUENCE [LARGE SCALE GENOMIC DNA]</scope>
    <source>
        <strain evidence="2 3">CBS 389.68</strain>
    </source>
</reference>
<gene>
    <name evidence="2" type="ORF">EX30DRAFT_340866</name>
</gene>
<feature type="region of interest" description="Disordered" evidence="1">
    <location>
        <begin position="1"/>
        <end position="48"/>
    </location>
</feature>
<feature type="region of interest" description="Disordered" evidence="1">
    <location>
        <begin position="172"/>
        <end position="192"/>
    </location>
</feature>
<keyword evidence="3" id="KW-1185">Reference proteome</keyword>
<proteinExistence type="predicted"/>
<dbReference type="Proteomes" id="UP000298138">
    <property type="component" value="Unassembled WGS sequence"/>
</dbReference>